<keyword evidence="2" id="KW-1185">Reference proteome</keyword>
<reference evidence="1 2" key="1">
    <citation type="submission" date="2018-06" db="EMBL/GenBank/DDBJ databases">
        <authorList>
            <consortium name="Pathogen Informatics"/>
            <person name="Doyle S."/>
        </authorList>
    </citation>
    <scope>NUCLEOTIDE SEQUENCE [LARGE SCALE GENOMIC DNA]</scope>
    <source>
        <strain evidence="1 2">NCTC10283</strain>
    </source>
</reference>
<dbReference type="EMBL" id="UFSO01000002">
    <property type="protein sequence ID" value="SSY70271.1"/>
    <property type="molecule type" value="Genomic_DNA"/>
</dbReference>
<dbReference type="AlphaFoldDB" id="A0A376BKN8"/>
<sequence length="162" mass="19145">MKNIPIIFDLAAKIVPKYAMAGCQIGDSFEKYRPHICHFYHEDRNDIYDKGLVACIENGWINVYLSDYVRLCFNQNHLLCRMWFWFPEFTGEIYPNVFLGNLVKNVPYPLYFDTIDYVYYFQDENNQIIEGIHFMTQNCATIDEDPNTIITGVCMYNFENAP</sequence>
<accession>A0A376BKN8</accession>
<dbReference type="STRING" id="1120980.GCA_000745955_01959"/>
<proteinExistence type="predicted"/>
<evidence type="ECO:0000313" key="2">
    <source>
        <dbReference type="Proteomes" id="UP000254209"/>
    </source>
</evidence>
<dbReference type="Proteomes" id="UP000254209">
    <property type="component" value="Unassembled WGS sequence"/>
</dbReference>
<gene>
    <name evidence="1" type="ORF">NCTC10283_00354</name>
</gene>
<protein>
    <submittedName>
        <fullName evidence="1">Uncharacterized protein</fullName>
    </submittedName>
</protein>
<name>A0A376BKN8_9NEIS</name>
<dbReference type="RefSeq" id="WP_034294337.1">
    <property type="nucleotide sequence ID" value="NZ_CP091519.2"/>
</dbReference>
<evidence type="ECO:0000313" key="1">
    <source>
        <dbReference type="EMBL" id="SSY70271.1"/>
    </source>
</evidence>
<organism evidence="1 2">
    <name type="scientific">Alysiella crassa</name>
    <dbReference type="NCBI Taxonomy" id="153491"/>
    <lineage>
        <taxon>Bacteria</taxon>
        <taxon>Pseudomonadati</taxon>
        <taxon>Pseudomonadota</taxon>
        <taxon>Betaproteobacteria</taxon>
        <taxon>Neisseriales</taxon>
        <taxon>Neisseriaceae</taxon>
        <taxon>Alysiella</taxon>
    </lineage>
</organism>